<dbReference type="KEGG" id="mis:MICPUN_58552"/>
<keyword evidence="2 3" id="KW-0129">CBS domain</keyword>
<accession>C1E658</accession>
<evidence type="ECO:0000256" key="2">
    <source>
        <dbReference type="ARBA" id="ARBA00023122"/>
    </source>
</evidence>
<dbReference type="GeneID" id="8243781"/>
<dbReference type="Proteomes" id="UP000002009">
    <property type="component" value="Chromosome 5"/>
</dbReference>
<evidence type="ECO:0000256" key="1">
    <source>
        <dbReference type="ARBA" id="ARBA00022737"/>
    </source>
</evidence>
<protein>
    <submittedName>
        <fullName evidence="5">Protein kinase</fullName>
    </submittedName>
</protein>
<dbReference type="PROSITE" id="PS51371">
    <property type="entry name" value="CBS"/>
    <property type="match status" value="1"/>
</dbReference>
<dbReference type="SUPFAM" id="SSF54631">
    <property type="entry name" value="CBS-domain pair"/>
    <property type="match status" value="1"/>
</dbReference>
<feature type="domain" description="CBS" evidence="4">
    <location>
        <begin position="341"/>
        <end position="404"/>
    </location>
</feature>
<keyword evidence="5" id="KW-0808">Transferase</keyword>
<dbReference type="InterPro" id="IPR000644">
    <property type="entry name" value="CBS_dom"/>
</dbReference>
<dbReference type="PANTHER" id="PTHR13780">
    <property type="entry name" value="AMP-ACTIVATED PROTEIN KINASE, GAMMA REGULATORY SUBUNIT"/>
    <property type="match status" value="1"/>
</dbReference>
<dbReference type="GO" id="GO:0005634">
    <property type="term" value="C:nucleus"/>
    <property type="evidence" value="ECO:0007669"/>
    <property type="project" value="TreeGrafter"/>
</dbReference>
<dbReference type="CDD" id="cd02205">
    <property type="entry name" value="CBS_pair_SF"/>
    <property type="match status" value="1"/>
</dbReference>
<dbReference type="PANTHER" id="PTHR13780:SF128">
    <property type="entry name" value="CBS DOMAIN-CONTAINING PROTEIN"/>
    <property type="match status" value="1"/>
</dbReference>
<keyword evidence="6" id="KW-1185">Reference proteome</keyword>
<dbReference type="OMA" id="FFASANR"/>
<dbReference type="GO" id="GO:0016301">
    <property type="term" value="F:kinase activity"/>
    <property type="evidence" value="ECO:0007669"/>
    <property type="project" value="UniProtKB-KW"/>
</dbReference>
<dbReference type="RefSeq" id="XP_002502112.1">
    <property type="nucleotide sequence ID" value="XM_002502066.1"/>
</dbReference>
<dbReference type="FunCoup" id="C1E658">
    <property type="interactions" value="88"/>
</dbReference>
<sequence>MTSPVPATATSSLRALLNTPLQAVFEARLESPTQTWRPSSGSGGATQRVVTLRHNDTVGMALTKLARHRGGLTGAPVTIEPDPLHADCMDHGSRVDRDDGYEAAVLLGFFDTGDALRALIDALPDEDRKRATGEIIAPTRNVLAWMKLLEQMQKGVTNRRLVQVLGDDAELLYRPNLRGVTLGEAVREGFLHNKSANGFVHRLAIFDEKGEITRVFSMSDAVRYLALRSDDMGGLEDMTLAELGLGQDTERLVTVDPSVPAIEAFARMCHKGVSGVGVLDKTQGLIANLSASDLRGVTPEHFGMLGLPVAEFLALLHGTSYAGFSHIESQNRSNPFFANAKEKAKVLVVAKSDDVLGKVLQLVRERGVHRIYVCERGNKPVGVVTLTDILARVALAADPLVSDVVERFA</sequence>
<dbReference type="InParanoid" id="C1E658"/>
<organism evidence="5 6">
    <name type="scientific">Micromonas commoda (strain RCC299 / NOUM17 / CCMP2709)</name>
    <name type="common">Picoplanktonic green alga</name>
    <dbReference type="NCBI Taxonomy" id="296587"/>
    <lineage>
        <taxon>Eukaryota</taxon>
        <taxon>Viridiplantae</taxon>
        <taxon>Chlorophyta</taxon>
        <taxon>Mamiellophyceae</taxon>
        <taxon>Mamiellales</taxon>
        <taxon>Mamiellaceae</taxon>
        <taxon>Micromonas</taxon>
    </lineage>
</organism>
<keyword evidence="5" id="KW-0418">Kinase</keyword>
<keyword evidence="1" id="KW-0677">Repeat</keyword>
<dbReference type="AlphaFoldDB" id="C1E658"/>
<dbReference type="Pfam" id="PF00571">
    <property type="entry name" value="CBS"/>
    <property type="match status" value="1"/>
</dbReference>
<dbReference type="SMART" id="SM00116">
    <property type="entry name" value="CBS"/>
    <property type="match status" value="3"/>
</dbReference>
<evidence type="ECO:0000313" key="5">
    <source>
        <dbReference type="EMBL" id="ACO63370.1"/>
    </source>
</evidence>
<dbReference type="OrthoDB" id="449052at2759"/>
<dbReference type="InterPro" id="IPR050511">
    <property type="entry name" value="AMPK_gamma/SDS23_families"/>
</dbReference>
<proteinExistence type="predicted"/>
<evidence type="ECO:0000256" key="3">
    <source>
        <dbReference type="PROSITE-ProRule" id="PRU00703"/>
    </source>
</evidence>
<dbReference type="EMBL" id="CP001326">
    <property type="protein sequence ID" value="ACO63370.1"/>
    <property type="molecule type" value="Genomic_DNA"/>
</dbReference>
<evidence type="ECO:0000259" key="4">
    <source>
        <dbReference type="PROSITE" id="PS51371"/>
    </source>
</evidence>
<name>C1E658_MICCC</name>
<dbReference type="STRING" id="296587.C1E658"/>
<dbReference type="InterPro" id="IPR046342">
    <property type="entry name" value="CBS_dom_sf"/>
</dbReference>
<dbReference type="GO" id="GO:0005737">
    <property type="term" value="C:cytoplasm"/>
    <property type="evidence" value="ECO:0007669"/>
    <property type="project" value="TreeGrafter"/>
</dbReference>
<reference evidence="5 6" key="1">
    <citation type="journal article" date="2009" name="Science">
        <title>Green evolution and dynamic adaptations revealed by genomes of the marine picoeukaryotes Micromonas.</title>
        <authorList>
            <person name="Worden A.Z."/>
            <person name="Lee J.H."/>
            <person name="Mock T."/>
            <person name="Rouze P."/>
            <person name="Simmons M.P."/>
            <person name="Aerts A.L."/>
            <person name="Allen A.E."/>
            <person name="Cuvelier M.L."/>
            <person name="Derelle E."/>
            <person name="Everett M.V."/>
            <person name="Foulon E."/>
            <person name="Grimwood J."/>
            <person name="Gundlach H."/>
            <person name="Henrissat B."/>
            <person name="Napoli C."/>
            <person name="McDonald S.M."/>
            <person name="Parker M.S."/>
            <person name="Rombauts S."/>
            <person name="Salamov A."/>
            <person name="Von Dassow P."/>
            <person name="Badger J.H."/>
            <person name="Coutinho P.M."/>
            <person name="Demir E."/>
            <person name="Dubchak I."/>
            <person name="Gentemann C."/>
            <person name="Eikrem W."/>
            <person name="Gready J.E."/>
            <person name="John U."/>
            <person name="Lanier W."/>
            <person name="Lindquist E.A."/>
            <person name="Lucas S."/>
            <person name="Mayer K.F."/>
            <person name="Moreau H."/>
            <person name="Not F."/>
            <person name="Otillar R."/>
            <person name="Panaud O."/>
            <person name="Pangilinan J."/>
            <person name="Paulsen I."/>
            <person name="Piegu B."/>
            <person name="Poliakov A."/>
            <person name="Robbens S."/>
            <person name="Schmutz J."/>
            <person name="Toulza E."/>
            <person name="Wyss T."/>
            <person name="Zelensky A."/>
            <person name="Zhou K."/>
            <person name="Armbrust E.V."/>
            <person name="Bhattacharya D."/>
            <person name="Goodenough U.W."/>
            <person name="Van de Peer Y."/>
            <person name="Grigoriev I.V."/>
        </authorList>
    </citation>
    <scope>NUCLEOTIDE SEQUENCE [LARGE SCALE GENOMIC DNA]</scope>
    <source>
        <strain evidence="6">RCC299 / NOUM17</strain>
    </source>
</reference>
<dbReference type="eggNOG" id="ENOG502S3MT">
    <property type="taxonomic scope" value="Eukaryota"/>
</dbReference>
<evidence type="ECO:0000313" key="6">
    <source>
        <dbReference type="Proteomes" id="UP000002009"/>
    </source>
</evidence>
<gene>
    <name evidence="5" type="ORF">MICPUN_58552</name>
</gene>
<dbReference type="Gene3D" id="3.10.580.10">
    <property type="entry name" value="CBS-domain"/>
    <property type="match status" value="2"/>
</dbReference>